<keyword evidence="3" id="KW-0677">Repeat</keyword>
<dbReference type="PROSITE" id="PS00028">
    <property type="entry name" value="ZINC_FINGER_C2H2_1"/>
    <property type="match status" value="4"/>
</dbReference>
<dbReference type="SMART" id="SM00355">
    <property type="entry name" value="ZnF_C2H2"/>
    <property type="match status" value="4"/>
</dbReference>
<evidence type="ECO:0000256" key="1">
    <source>
        <dbReference type="ARBA" id="ARBA00004123"/>
    </source>
</evidence>
<dbReference type="AlphaFoldDB" id="A0A8X7CTU9"/>
<keyword evidence="4 10" id="KW-0863">Zinc-finger</keyword>
<evidence type="ECO:0000256" key="7">
    <source>
        <dbReference type="ARBA" id="ARBA00023125"/>
    </source>
</evidence>
<dbReference type="GO" id="GO:0005634">
    <property type="term" value="C:nucleus"/>
    <property type="evidence" value="ECO:0007669"/>
    <property type="project" value="UniProtKB-SubCell"/>
</dbReference>
<keyword evidence="8" id="KW-0804">Transcription</keyword>
<feature type="domain" description="C2H2-type" evidence="11">
    <location>
        <begin position="261"/>
        <end position="288"/>
    </location>
</feature>
<dbReference type="EMBL" id="BMAV01022312">
    <property type="protein sequence ID" value="GFY77092.1"/>
    <property type="molecule type" value="Genomic_DNA"/>
</dbReference>
<gene>
    <name evidence="12" type="ORF">TNIN_462331</name>
</gene>
<proteinExistence type="predicted"/>
<evidence type="ECO:0000256" key="8">
    <source>
        <dbReference type="ARBA" id="ARBA00023163"/>
    </source>
</evidence>
<dbReference type="FunFam" id="3.30.160.60:FF:001228">
    <property type="entry name" value="Zinc finger protein 236"/>
    <property type="match status" value="1"/>
</dbReference>
<evidence type="ECO:0000256" key="5">
    <source>
        <dbReference type="ARBA" id="ARBA00022833"/>
    </source>
</evidence>
<evidence type="ECO:0000313" key="13">
    <source>
        <dbReference type="Proteomes" id="UP000886998"/>
    </source>
</evidence>
<dbReference type="FunFam" id="3.30.160.60:FF:000303">
    <property type="entry name" value="Zinc finger protein 41"/>
    <property type="match status" value="1"/>
</dbReference>
<feature type="domain" description="C2H2-type" evidence="11">
    <location>
        <begin position="289"/>
        <end position="316"/>
    </location>
</feature>
<dbReference type="OrthoDB" id="6513275at2759"/>
<evidence type="ECO:0000256" key="4">
    <source>
        <dbReference type="ARBA" id="ARBA00022771"/>
    </source>
</evidence>
<dbReference type="InterPro" id="IPR013087">
    <property type="entry name" value="Znf_C2H2_type"/>
</dbReference>
<dbReference type="PROSITE" id="PS50157">
    <property type="entry name" value="ZINC_FINGER_C2H2_2"/>
    <property type="match status" value="4"/>
</dbReference>
<dbReference type="Pfam" id="PF00096">
    <property type="entry name" value="zf-C2H2"/>
    <property type="match status" value="2"/>
</dbReference>
<comment type="subcellular location">
    <subcellularLocation>
        <location evidence="1">Nucleus</location>
    </subcellularLocation>
</comment>
<comment type="caution">
    <text evidence="12">The sequence shown here is derived from an EMBL/GenBank/DDBJ whole genome shotgun (WGS) entry which is preliminary data.</text>
</comment>
<dbReference type="PANTHER" id="PTHR16515:SF49">
    <property type="entry name" value="GASTRULA ZINC FINGER PROTEIN XLCGF49.1-LIKE-RELATED"/>
    <property type="match status" value="1"/>
</dbReference>
<protein>
    <recommendedName>
        <fullName evidence="11">C2H2-type domain-containing protein</fullName>
    </recommendedName>
</protein>
<keyword evidence="13" id="KW-1185">Reference proteome</keyword>
<accession>A0A8X7CTU9</accession>
<keyword evidence="5" id="KW-0862">Zinc</keyword>
<evidence type="ECO:0000256" key="9">
    <source>
        <dbReference type="ARBA" id="ARBA00023242"/>
    </source>
</evidence>
<dbReference type="GO" id="GO:0008270">
    <property type="term" value="F:zinc ion binding"/>
    <property type="evidence" value="ECO:0007669"/>
    <property type="project" value="UniProtKB-KW"/>
</dbReference>
<dbReference type="FunFam" id="3.30.160.60:FF:000358">
    <property type="entry name" value="zinc finger protein 24"/>
    <property type="match status" value="1"/>
</dbReference>
<sequence>MYSENIGFHSETVDSQYKDIFPSESNLVYSHMIKETSNRNDELLFTKESHTIDTSRSMGDKEELVNKVQEHDSSVESFKSSHSQVEISSFGRTIICDISLKLLNSFTSLLEHNCTHSNKNYFNHGVCQKTVSEMGQFSQHKRTDTMERSLRCTVSEQVFPESNIELDMHRHTGEKCIKSDVCERKLSNTNILIRTMPTHSRKKTHQCNLCGKTFSHKCDLDRHKRKHTGDKPFLCVICERRFSIKNNHKTHMRTHTGDKPFQCNFCNRKFSQKCHLDSHKLTHTGEKPFQCVVCDEMFSQQCNLNSHNRTHTEYKRFQW</sequence>
<dbReference type="Proteomes" id="UP000886998">
    <property type="component" value="Unassembled WGS sequence"/>
</dbReference>
<keyword evidence="7" id="KW-0238">DNA-binding</keyword>
<evidence type="ECO:0000256" key="10">
    <source>
        <dbReference type="PROSITE-ProRule" id="PRU00042"/>
    </source>
</evidence>
<name>A0A8X7CTU9_9ARAC</name>
<evidence type="ECO:0000256" key="3">
    <source>
        <dbReference type="ARBA" id="ARBA00022737"/>
    </source>
</evidence>
<dbReference type="GO" id="GO:1990837">
    <property type="term" value="F:sequence-specific double-stranded DNA binding"/>
    <property type="evidence" value="ECO:0007669"/>
    <property type="project" value="UniProtKB-ARBA"/>
</dbReference>
<dbReference type="GO" id="GO:0010468">
    <property type="term" value="P:regulation of gene expression"/>
    <property type="evidence" value="ECO:0007669"/>
    <property type="project" value="TreeGrafter"/>
</dbReference>
<reference evidence="12" key="1">
    <citation type="submission" date="2020-08" db="EMBL/GenBank/DDBJ databases">
        <title>Multicomponent nature underlies the extraordinary mechanical properties of spider dragline silk.</title>
        <authorList>
            <person name="Kono N."/>
            <person name="Nakamura H."/>
            <person name="Mori M."/>
            <person name="Yoshida Y."/>
            <person name="Ohtoshi R."/>
            <person name="Malay A.D."/>
            <person name="Moran D.A.P."/>
            <person name="Tomita M."/>
            <person name="Numata K."/>
            <person name="Arakawa K."/>
        </authorList>
    </citation>
    <scope>NUCLEOTIDE SEQUENCE</scope>
</reference>
<evidence type="ECO:0000256" key="6">
    <source>
        <dbReference type="ARBA" id="ARBA00023015"/>
    </source>
</evidence>
<dbReference type="InterPro" id="IPR050331">
    <property type="entry name" value="Zinc_finger"/>
</dbReference>
<feature type="domain" description="C2H2-type" evidence="11">
    <location>
        <begin position="233"/>
        <end position="260"/>
    </location>
</feature>
<dbReference type="SUPFAM" id="SSF57667">
    <property type="entry name" value="beta-beta-alpha zinc fingers"/>
    <property type="match status" value="4"/>
</dbReference>
<keyword evidence="9" id="KW-0539">Nucleus</keyword>
<evidence type="ECO:0000313" key="12">
    <source>
        <dbReference type="EMBL" id="GFY77092.1"/>
    </source>
</evidence>
<dbReference type="FunFam" id="3.30.160.60:FF:001498">
    <property type="entry name" value="Zinc finger protein 404"/>
    <property type="match status" value="1"/>
</dbReference>
<dbReference type="InterPro" id="IPR036236">
    <property type="entry name" value="Znf_C2H2_sf"/>
</dbReference>
<keyword evidence="2" id="KW-0479">Metal-binding</keyword>
<dbReference type="PANTHER" id="PTHR16515">
    <property type="entry name" value="PR DOMAIN ZINC FINGER PROTEIN"/>
    <property type="match status" value="1"/>
</dbReference>
<dbReference type="Gene3D" id="3.30.160.60">
    <property type="entry name" value="Classic Zinc Finger"/>
    <property type="match status" value="5"/>
</dbReference>
<evidence type="ECO:0000256" key="2">
    <source>
        <dbReference type="ARBA" id="ARBA00022723"/>
    </source>
</evidence>
<feature type="domain" description="C2H2-type" evidence="11">
    <location>
        <begin position="205"/>
        <end position="232"/>
    </location>
</feature>
<organism evidence="12 13">
    <name type="scientific">Trichonephila inaurata madagascariensis</name>
    <dbReference type="NCBI Taxonomy" id="2747483"/>
    <lineage>
        <taxon>Eukaryota</taxon>
        <taxon>Metazoa</taxon>
        <taxon>Ecdysozoa</taxon>
        <taxon>Arthropoda</taxon>
        <taxon>Chelicerata</taxon>
        <taxon>Arachnida</taxon>
        <taxon>Araneae</taxon>
        <taxon>Araneomorphae</taxon>
        <taxon>Entelegynae</taxon>
        <taxon>Araneoidea</taxon>
        <taxon>Nephilidae</taxon>
        <taxon>Trichonephila</taxon>
        <taxon>Trichonephila inaurata</taxon>
    </lineage>
</organism>
<keyword evidence="6" id="KW-0805">Transcription regulation</keyword>
<evidence type="ECO:0000259" key="11">
    <source>
        <dbReference type="PROSITE" id="PS50157"/>
    </source>
</evidence>